<feature type="chain" id="PRO_5034945055" description="NAD(P)(+)--arginine ADP-ribosyltransferase" evidence="14">
    <location>
        <begin position="20"/>
        <end position="274"/>
    </location>
</feature>
<evidence type="ECO:0000256" key="12">
    <source>
        <dbReference type="ARBA" id="ARBA00023157"/>
    </source>
</evidence>
<keyword evidence="12" id="KW-1015">Disulfide bond</keyword>
<evidence type="ECO:0000256" key="1">
    <source>
        <dbReference type="ARBA" id="ARBA00004613"/>
    </source>
</evidence>
<dbReference type="PRINTS" id="PR00970">
    <property type="entry name" value="RIBTRNSFRASE"/>
</dbReference>
<dbReference type="Proteomes" id="UP000694413">
    <property type="component" value="Unassembled WGS sequence"/>
</dbReference>
<dbReference type="Gene3D" id="3.90.176.10">
    <property type="entry name" value="Toxin ADP-ribosyltransferase, Chain A, domain 1"/>
    <property type="match status" value="1"/>
</dbReference>
<evidence type="ECO:0000313" key="16">
    <source>
        <dbReference type="Proteomes" id="UP000694413"/>
    </source>
</evidence>
<accession>A0A8D2MNP5</accession>
<dbReference type="PANTHER" id="PTHR10339:SF25">
    <property type="entry name" value="SECRETED EXOENZYME S"/>
    <property type="match status" value="1"/>
</dbReference>
<evidence type="ECO:0000256" key="8">
    <source>
        <dbReference type="ARBA" id="ARBA00022729"/>
    </source>
</evidence>
<dbReference type="GO" id="GO:0016779">
    <property type="term" value="F:nucleotidyltransferase activity"/>
    <property type="evidence" value="ECO:0007669"/>
    <property type="project" value="UniProtKB-KW"/>
</dbReference>
<dbReference type="Ensembl" id="ENSZALT00000013934.1">
    <property type="protein sequence ID" value="ENSZALP00000010046.1"/>
    <property type="gene ID" value="ENSZALG00000008540.1"/>
</dbReference>
<evidence type="ECO:0000256" key="10">
    <source>
        <dbReference type="ARBA" id="ARBA00023026"/>
    </source>
</evidence>
<dbReference type="Pfam" id="PF01129">
    <property type="entry name" value="ART"/>
    <property type="match status" value="1"/>
</dbReference>
<keyword evidence="8 14" id="KW-0732">Signal</keyword>
<evidence type="ECO:0000313" key="15">
    <source>
        <dbReference type="Ensembl" id="ENSZALP00000010046.1"/>
    </source>
</evidence>
<dbReference type="FunFam" id="3.90.176.10:FF:000001">
    <property type="entry name" value="NAD(P)(+)--arginine ADP-ribosyltransferase"/>
    <property type="match status" value="1"/>
</dbReference>
<keyword evidence="5 14" id="KW-0328">Glycosyltransferase</keyword>
<evidence type="ECO:0000256" key="13">
    <source>
        <dbReference type="ARBA" id="ARBA00047597"/>
    </source>
</evidence>
<dbReference type="PROSITE" id="PS51996">
    <property type="entry name" value="TR_MART"/>
    <property type="match status" value="1"/>
</dbReference>
<gene>
    <name evidence="15" type="primary">LOC102070213</name>
</gene>
<dbReference type="GO" id="GO:0044194">
    <property type="term" value="C:cytolytic granule"/>
    <property type="evidence" value="ECO:0007669"/>
    <property type="project" value="UniProtKB-ARBA"/>
</dbReference>
<reference evidence="15" key="2">
    <citation type="submission" date="2025-09" db="UniProtKB">
        <authorList>
            <consortium name="Ensembl"/>
        </authorList>
    </citation>
    <scope>IDENTIFICATION</scope>
</reference>
<feature type="signal peptide" evidence="14">
    <location>
        <begin position="1"/>
        <end position="19"/>
    </location>
</feature>
<protein>
    <recommendedName>
        <fullName evidence="14">NAD(P)(+)--arginine ADP-ribosyltransferase</fullName>
        <ecNumber evidence="14">2.4.2.31</ecNumber>
    </recommendedName>
    <alternativeName>
        <fullName evidence="14">Mono(ADP-ribosyl)transferase</fullName>
    </alternativeName>
</protein>
<evidence type="ECO:0000256" key="11">
    <source>
        <dbReference type="ARBA" id="ARBA00023027"/>
    </source>
</evidence>
<name>A0A8D2MNP5_ZONAL</name>
<keyword evidence="7" id="KW-0548">Nucleotidyltransferase</keyword>
<comment type="similarity">
    <text evidence="2 14">Belongs to the Arg-specific ADP-ribosyltransferase family.</text>
</comment>
<reference evidence="15" key="1">
    <citation type="submission" date="2025-08" db="UniProtKB">
        <authorList>
            <consortium name="Ensembl"/>
        </authorList>
    </citation>
    <scope>IDENTIFICATION</scope>
</reference>
<dbReference type="EC" id="2.4.2.31" evidence="14"/>
<keyword evidence="4" id="KW-0800">Toxin</keyword>
<keyword evidence="6 14" id="KW-0808">Transferase</keyword>
<dbReference type="PROSITE" id="PS01291">
    <property type="entry name" value="ART"/>
    <property type="match status" value="1"/>
</dbReference>
<dbReference type="InterPro" id="IPR000768">
    <property type="entry name" value="ART"/>
</dbReference>
<dbReference type="PANTHER" id="PTHR10339">
    <property type="entry name" value="ADP-RIBOSYLTRANSFERASE"/>
    <property type="match status" value="1"/>
</dbReference>
<dbReference type="GO" id="GO:0090729">
    <property type="term" value="F:toxin activity"/>
    <property type="evidence" value="ECO:0007669"/>
    <property type="project" value="UniProtKB-KW"/>
</dbReference>
<keyword evidence="11 14" id="KW-0520">NAD</keyword>
<dbReference type="GO" id="GO:0005615">
    <property type="term" value="C:extracellular space"/>
    <property type="evidence" value="ECO:0007669"/>
    <property type="project" value="UniProtKB-ARBA"/>
</dbReference>
<keyword evidence="9 14" id="KW-0521">NADP</keyword>
<proteinExistence type="inferred from homology"/>
<dbReference type="GO" id="GO:0106274">
    <property type="term" value="F:NAD+-protein-arginine ADP-ribosyltransferase activity"/>
    <property type="evidence" value="ECO:0007669"/>
    <property type="project" value="UniProtKB-EC"/>
</dbReference>
<dbReference type="GO" id="GO:0046677">
    <property type="term" value="P:response to antibiotic"/>
    <property type="evidence" value="ECO:0007669"/>
    <property type="project" value="UniProtKB-ARBA"/>
</dbReference>
<keyword evidence="10" id="KW-0843">Virulence</keyword>
<evidence type="ECO:0000256" key="2">
    <source>
        <dbReference type="ARBA" id="ARBA00009558"/>
    </source>
</evidence>
<evidence type="ECO:0000256" key="14">
    <source>
        <dbReference type="RuleBase" id="RU361228"/>
    </source>
</evidence>
<dbReference type="GO" id="GO:0003950">
    <property type="term" value="F:NAD+ poly-ADP-ribosyltransferase activity"/>
    <property type="evidence" value="ECO:0007669"/>
    <property type="project" value="UniProtKB-ARBA"/>
</dbReference>
<evidence type="ECO:0000256" key="5">
    <source>
        <dbReference type="ARBA" id="ARBA00022676"/>
    </source>
</evidence>
<organism evidence="15 16">
    <name type="scientific">Zonotrichia albicollis</name>
    <name type="common">White-throated sparrow</name>
    <name type="synonym">Fringilla albicollis</name>
    <dbReference type="NCBI Taxonomy" id="44394"/>
    <lineage>
        <taxon>Eukaryota</taxon>
        <taxon>Metazoa</taxon>
        <taxon>Chordata</taxon>
        <taxon>Craniata</taxon>
        <taxon>Vertebrata</taxon>
        <taxon>Euteleostomi</taxon>
        <taxon>Archelosauria</taxon>
        <taxon>Archosauria</taxon>
        <taxon>Dinosauria</taxon>
        <taxon>Saurischia</taxon>
        <taxon>Theropoda</taxon>
        <taxon>Coelurosauria</taxon>
        <taxon>Aves</taxon>
        <taxon>Neognathae</taxon>
        <taxon>Neoaves</taxon>
        <taxon>Telluraves</taxon>
        <taxon>Australaves</taxon>
        <taxon>Passeriformes</taxon>
        <taxon>Passerellidae</taxon>
        <taxon>Zonotrichia</taxon>
    </lineage>
</organism>
<evidence type="ECO:0000256" key="4">
    <source>
        <dbReference type="ARBA" id="ARBA00022656"/>
    </source>
</evidence>
<sequence>MAVLVQTLALLAMAMATVANEVKSLDMAWDSFDDQYRGCGPAMMAALPALNCSEFHQNRVFSQIWAKAAATWQSWGPPESPLSPNQAIAIMAYTTEDLYGLFNEFVRMAGRSRQQFRDKFPYKTLHFLLTDAMATLRNTLQGQCYEVFLEVCGTRFDAQRGDTVRFGEFSIMGLSKPPPGCPTETMFQVHTCHGVDISFYSATSATDGVLIPPFETFEVINVTREGDKAELQLRSTGTFSKYNCEWLQGDATGDSWGEQSFLNWPWSPISPGHP</sequence>
<dbReference type="AlphaFoldDB" id="A0A8D2MNP5"/>
<evidence type="ECO:0000256" key="7">
    <source>
        <dbReference type="ARBA" id="ARBA00022695"/>
    </source>
</evidence>
<evidence type="ECO:0000256" key="3">
    <source>
        <dbReference type="ARBA" id="ARBA00022525"/>
    </source>
</evidence>
<dbReference type="SUPFAM" id="SSF56399">
    <property type="entry name" value="ADP-ribosylation"/>
    <property type="match status" value="1"/>
</dbReference>
<keyword evidence="3" id="KW-0964">Secreted</keyword>
<comment type="catalytic activity">
    <reaction evidence="13 14">
        <text>L-arginyl-[protein] + NAD(+) = N(omega)-(ADP-D-ribosyl)-L-arginyl-[protein] + nicotinamide + H(+)</text>
        <dbReference type="Rhea" id="RHEA:19149"/>
        <dbReference type="Rhea" id="RHEA-COMP:10532"/>
        <dbReference type="Rhea" id="RHEA-COMP:15087"/>
        <dbReference type="ChEBI" id="CHEBI:15378"/>
        <dbReference type="ChEBI" id="CHEBI:17154"/>
        <dbReference type="ChEBI" id="CHEBI:29965"/>
        <dbReference type="ChEBI" id="CHEBI:57540"/>
        <dbReference type="ChEBI" id="CHEBI:142554"/>
        <dbReference type="EC" id="2.4.2.31"/>
    </reaction>
</comment>
<evidence type="ECO:0000256" key="6">
    <source>
        <dbReference type="ARBA" id="ARBA00022679"/>
    </source>
</evidence>
<dbReference type="InterPro" id="IPR050999">
    <property type="entry name" value="ADP-ribosyltransferase_ARG"/>
</dbReference>
<comment type="subcellular location">
    <subcellularLocation>
        <location evidence="1">Secreted</location>
    </subcellularLocation>
</comment>
<evidence type="ECO:0000256" key="9">
    <source>
        <dbReference type="ARBA" id="ARBA00022857"/>
    </source>
</evidence>
<keyword evidence="16" id="KW-1185">Reference proteome</keyword>